<evidence type="ECO:0000256" key="1">
    <source>
        <dbReference type="SAM" id="Phobius"/>
    </source>
</evidence>
<dbReference type="Proteomes" id="UP000016932">
    <property type="component" value="Unassembled WGS sequence"/>
</dbReference>
<sequence length="301" mass="33589">MGIVPNILHPPSQLLISFKATRHATPIFHYKIFYPLNVRETSLKKTIRGNSQIRSILRNVLVLRLWGLDKWCDFGYMWDSAVDHLMSPIGDGQLPRSFPFGSQSTAQASPLERSFPFLRYHIGIGFIAGCAPAILVMIKFVQLRSCATQSGKYCIPILAMTDVSAAMSIRSLLMVLGYRCQICSPVSRQKSITEAGNDTGRLPKDMHIRLSWCHSKWRCTPRSSSLLSISPAQGLRIPSRVPLIAALAIILPDSRSINILPDFPRLRISQLKRLLEDELQILPSIMAIGTKRLASSAQVIV</sequence>
<feature type="transmembrane region" description="Helical" evidence="1">
    <location>
        <begin position="120"/>
        <end position="141"/>
    </location>
</feature>
<evidence type="ECO:0000313" key="2">
    <source>
        <dbReference type="EMBL" id="EME78364.1"/>
    </source>
</evidence>
<name>M2ZGV3_PSEFD</name>
<protein>
    <submittedName>
        <fullName evidence="2">Uncharacterized protein</fullName>
    </submittedName>
</protein>
<dbReference type="GeneID" id="19333955"/>
<accession>M2ZGV3</accession>
<dbReference type="VEuPathDB" id="FungiDB:MYCFIDRAFT_178512"/>
<dbReference type="RefSeq" id="XP_007930757.1">
    <property type="nucleotide sequence ID" value="XM_007932566.1"/>
</dbReference>
<keyword evidence="1" id="KW-1133">Transmembrane helix</keyword>
<keyword evidence="3" id="KW-1185">Reference proteome</keyword>
<dbReference type="HOGENOM" id="CLU_924790_0_0_1"/>
<gene>
    <name evidence="2" type="ORF">MYCFIDRAFT_178512</name>
</gene>
<reference evidence="2 3" key="1">
    <citation type="journal article" date="2012" name="PLoS Pathog.">
        <title>Diverse lifestyles and strategies of plant pathogenesis encoded in the genomes of eighteen Dothideomycetes fungi.</title>
        <authorList>
            <person name="Ohm R.A."/>
            <person name="Feau N."/>
            <person name="Henrissat B."/>
            <person name="Schoch C.L."/>
            <person name="Horwitz B.A."/>
            <person name="Barry K.W."/>
            <person name="Condon B.J."/>
            <person name="Copeland A.C."/>
            <person name="Dhillon B."/>
            <person name="Glaser F."/>
            <person name="Hesse C.N."/>
            <person name="Kosti I."/>
            <person name="LaButti K."/>
            <person name="Lindquist E.A."/>
            <person name="Lucas S."/>
            <person name="Salamov A.A."/>
            <person name="Bradshaw R.E."/>
            <person name="Ciuffetti L."/>
            <person name="Hamelin R.C."/>
            <person name="Kema G.H.J."/>
            <person name="Lawrence C."/>
            <person name="Scott J.A."/>
            <person name="Spatafora J.W."/>
            <person name="Turgeon B.G."/>
            <person name="de Wit P.J.G.M."/>
            <person name="Zhong S."/>
            <person name="Goodwin S.B."/>
            <person name="Grigoriev I.V."/>
        </authorList>
    </citation>
    <scope>NUCLEOTIDE SEQUENCE [LARGE SCALE GENOMIC DNA]</scope>
    <source>
        <strain evidence="2 3">CIRAD86</strain>
    </source>
</reference>
<proteinExistence type="predicted"/>
<keyword evidence="1" id="KW-0472">Membrane</keyword>
<dbReference type="AlphaFoldDB" id="M2ZGV3"/>
<dbReference type="EMBL" id="KB446563">
    <property type="protein sequence ID" value="EME78364.1"/>
    <property type="molecule type" value="Genomic_DNA"/>
</dbReference>
<dbReference type="KEGG" id="pfj:MYCFIDRAFT_178512"/>
<keyword evidence="1" id="KW-0812">Transmembrane</keyword>
<evidence type="ECO:0000313" key="3">
    <source>
        <dbReference type="Proteomes" id="UP000016932"/>
    </source>
</evidence>
<organism evidence="2 3">
    <name type="scientific">Pseudocercospora fijiensis (strain CIRAD86)</name>
    <name type="common">Black leaf streak disease fungus</name>
    <name type="synonym">Mycosphaerella fijiensis</name>
    <dbReference type="NCBI Taxonomy" id="383855"/>
    <lineage>
        <taxon>Eukaryota</taxon>
        <taxon>Fungi</taxon>
        <taxon>Dikarya</taxon>
        <taxon>Ascomycota</taxon>
        <taxon>Pezizomycotina</taxon>
        <taxon>Dothideomycetes</taxon>
        <taxon>Dothideomycetidae</taxon>
        <taxon>Mycosphaerellales</taxon>
        <taxon>Mycosphaerellaceae</taxon>
        <taxon>Pseudocercospora</taxon>
    </lineage>
</organism>